<feature type="region of interest" description="Disordered" evidence="1">
    <location>
        <begin position="32"/>
        <end position="52"/>
    </location>
</feature>
<dbReference type="GO" id="GO:0008237">
    <property type="term" value="F:metallopeptidase activity"/>
    <property type="evidence" value="ECO:0007669"/>
    <property type="project" value="InterPro"/>
</dbReference>
<sequence length="494" mass="55214">MDASEDSNISDPPELCDEPQKILMDSFVEQSNFTSQHKKADNQETLNPILDPDIEDEITDCNEDEELSEKKSKTAGGFTGRGVTLQMLLEDNILKPKEGAMSLEYMGQKFNGDLLADGKIFSAEVQEAFTSPSAWALRCKQIVNPEQKYGCGWSSVRYFGKPLDVYKNQWMRKRRLGQSNSDNLAIEDGGTSAFNQSMPNEGEPESELELKENIVAINRKIVKHETLGNRSSIDDPHLLVETSAFTNMGKLQPFLVSINISALVVMEFHCSLTCSEVTGYLAGIWDMNANTLSVKEAFPYISKSIESKACPSTEVKIAQSMETLGLSLVGWYHSHPLVSPTPTVQDIDVQLENQLRLKGTGDQGYRPCIAMISSPFYQIDDPNETHLLCYWVSPPTESRPLELGRPMTMQYNIIFDSSCKDDLASKLVNSYFIAKNISSTPIEQGSSKFLRILNFEKKHKTEKYKFIKKWNPVLGVIGSFDKFIGCAMSAAPVQ</sequence>
<dbReference type="InterPro" id="IPR000555">
    <property type="entry name" value="JAMM/MPN+_dom"/>
</dbReference>
<dbReference type="Gene3D" id="3.40.140.10">
    <property type="entry name" value="Cytidine Deaminase, domain 2"/>
    <property type="match status" value="1"/>
</dbReference>
<dbReference type="EMBL" id="LR023858">
    <property type="protein sequence ID" value="SVE93477.1"/>
    <property type="molecule type" value="mRNA"/>
</dbReference>
<dbReference type="InterPro" id="IPR050242">
    <property type="entry name" value="JAMM_MPN+_peptidase_M67A"/>
</dbReference>
<evidence type="ECO:0000259" key="2">
    <source>
        <dbReference type="PROSITE" id="PS50249"/>
    </source>
</evidence>
<dbReference type="PROSITE" id="PS50249">
    <property type="entry name" value="MPN"/>
    <property type="match status" value="1"/>
</dbReference>
<accession>A0A4Y7NLL1</accession>
<reference evidence="3" key="1">
    <citation type="submission" date="2018-08" db="EMBL/GenBank/DDBJ databases">
        <authorList>
            <person name="Cornetti L."/>
        </authorList>
    </citation>
    <scope>NUCLEOTIDE SEQUENCE</scope>
    <source>
        <strain evidence="3">BE-ASS</strain>
    </source>
</reference>
<dbReference type="AlphaFoldDB" id="A0A4Y7NLL1"/>
<dbReference type="Pfam" id="PF01398">
    <property type="entry name" value="JAB"/>
    <property type="match status" value="1"/>
</dbReference>
<dbReference type="Pfam" id="PF18755">
    <property type="entry name" value="RAMA"/>
    <property type="match status" value="1"/>
</dbReference>
<evidence type="ECO:0000256" key="1">
    <source>
        <dbReference type="SAM" id="MobiDB-lite"/>
    </source>
</evidence>
<dbReference type="PANTHER" id="PTHR10410">
    <property type="entry name" value="EUKARYOTIC TRANSLATION INITIATION FACTOR 3 -RELATED"/>
    <property type="match status" value="1"/>
</dbReference>
<dbReference type="InterPro" id="IPR037518">
    <property type="entry name" value="MPN"/>
</dbReference>
<dbReference type="SUPFAM" id="SSF102712">
    <property type="entry name" value="JAB1/MPN domain"/>
    <property type="match status" value="1"/>
</dbReference>
<protein>
    <submittedName>
        <fullName evidence="3">EOG090X020Z</fullName>
    </submittedName>
</protein>
<evidence type="ECO:0000313" key="3">
    <source>
        <dbReference type="EMBL" id="SVE93477.1"/>
    </source>
</evidence>
<gene>
    <name evidence="3" type="primary">EOG090X020Z</name>
</gene>
<proteinExistence type="evidence at transcript level"/>
<name>A0A4Y7NLL1_9CRUS</name>
<organism evidence="3">
    <name type="scientific">Scapholeberis mucronata</name>
    <dbReference type="NCBI Taxonomy" id="202097"/>
    <lineage>
        <taxon>Eukaryota</taxon>
        <taxon>Metazoa</taxon>
        <taxon>Ecdysozoa</taxon>
        <taxon>Arthropoda</taxon>
        <taxon>Crustacea</taxon>
        <taxon>Branchiopoda</taxon>
        <taxon>Diplostraca</taxon>
        <taxon>Cladocera</taxon>
        <taxon>Anomopoda</taxon>
        <taxon>Daphniidae</taxon>
        <taxon>Scapholeberis</taxon>
    </lineage>
</organism>
<dbReference type="InterPro" id="IPR040843">
    <property type="entry name" value="RAMA"/>
</dbReference>
<feature type="domain" description="MPN" evidence="2">
    <location>
        <begin position="256"/>
        <end position="393"/>
    </location>
</feature>